<dbReference type="Proteomes" id="UP000317496">
    <property type="component" value="Chromosome"/>
</dbReference>
<dbReference type="Pfam" id="PF07310">
    <property type="entry name" value="PAS_5"/>
    <property type="match status" value="1"/>
</dbReference>
<dbReference type="EMBL" id="CP041636">
    <property type="protein sequence ID" value="QDO97299.1"/>
    <property type="molecule type" value="Genomic_DNA"/>
</dbReference>
<evidence type="ECO:0000313" key="2">
    <source>
        <dbReference type="Proteomes" id="UP000317496"/>
    </source>
</evidence>
<proteinExistence type="predicted"/>
<keyword evidence="2" id="KW-1185">Reference proteome</keyword>
<dbReference type="RefSeq" id="WP_144068280.1">
    <property type="nucleotide sequence ID" value="NZ_CP041636.1"/>
</dbReference>
<sequence>MVRHITSVAESDLDERLSGLIGYWAGKRQGRRFPARADFDPLELKPLLGHLLMVDVVRGPEDDLRFRYRLFGSEFVFYHGADMTGRWLEDIANPGFRDELLAIYRSVVTEGELRTLSYDYLRDDRRHRFQAVLLPLASDGKTVNIVLGCGVPIESLPLENTPI</sequence>
<organism evidence="1 2">
    <name type="scientific">Ferrovibrio terrae</name>
    <dbReference type="NCBI Taxonomy" id="2594003"/>
    <lineage>
        <taxon>Bacteria</taxon>
        <taxon>Pseudomonadati</taxon>
        <taxon>Pseudomonadota</taxon>
        <taxon>Alphaproteobacteria</taxon>
        <taxon>Rhodospirillales</taxon>
        <taxon>Rhodospirillaceae</taxon>
        <taxon>Ferrovibrio</taxon>
    </lineage>
</organism>
<dbReference type="OrthoDB" id="7351187at2"/>
<name>A0A516H0J5_9PROT</name>
<reference evidence="1 2" key="1">
    <citation type="submission" date="2019-07" db="EMBL/GenBank/DDBJ databases">
        <title>Genome sequencing for Ferrovibrio sp. K5.</title>
        <authorList>
            <person name="Park S.-J."/>
        </authorList>
    </citation>
    <scope>NUCLEOTIDE SEQUENCE [LARGE SCALE GENOMIC DNA]</scope>
    <source>
        <strain evidence="1 2">K5</strain>
    </source>
</reference>
<dbReference type="InterPro" id="IPR009922">
    <property type="entry name" value="DUF1457"/>
</dbReference>
<protein>
    <submittedName>
        <fullName evidence="1">PAS domain-containing protein</fullName>
    </submittedName>
</protein>
<gene>
    <name evidence="1" type="ORF">FNB15_08470</name>
</gene>
<accession>A0A516H0J5</accession>
<evidence type="ECO:0000313" key="1">
    <source>
        <dbReference type="EMBL" id="QDO97299.1"/>
    </source>
</evidence>
<dbReference type="AlphaFoldDB" id="A0A516H0J5"/>
<dbReference type="KEGG" id="fer:FNB15_08470"/>